<dbReference type="PROSITE" id="PS50088">
    <property type="entry name" value="ANK_REPEAT"/>
    <property type="match status" value="2"/>
</dbReference>
<evidence type="ECO:0000256" key="1">
    <source>
        <dbReference type="ARBA" id="ARBA00022737"/>
    </source>
</evidence>
<dbReference type="SUPFAM" id="SSF48403">
    <property type="entry name" value="Ankyrin repeat"/>
    <property type="match status" value="1"/>
</dbReference>
<evidence type="ECO:0000313" key="4">
    <source>
        <dbReference type="EMBL" id="SMP79993.1"/>
    </source>
</evidence>
<evidence type="ECO:0000313" key="5">
    <source>
        <dbReference type="Proteomes" id="UP001158067"/>
    </source>
</evidence>
<dbReference type="InterPro" id="IPR002110">
    <property type="entry name" value="Ankyrin_rpt"/>
</dbReference>
<dbReference type="SMART" id="SM00248">
    <property type="entry name" value="ANK"/>
    <property type="match status" value="2"/>
</dbReference>
<accession>A0ABY1QT33</accession>
<keyword evidence="5" id="KW-1185">Reference proteome</keyword>
<dbReference type="Pfam" id="PF12796">
    <property type="entry name" value="Ank_2"/>
    <property type="match status" value="1"/>
</dbReference>
<gene>
    <name evidence="4" type="ORF">SAMN06265222_1412</name>
</gene>
<protein>
    <submittedName>
        <fullName evidence="4">Ankyrin repeat-containing protein</fullName>
    </submittedName>
</protein>
<dbReference type="Proteomes" id="UP001158067">
    <property type="component" value="Unassembled WGS sequence"/>
</dbReference>
<organism evidence="4 5">
    <name type="scientific">Neorhodopirellula lusitana</name>
    <dbReference type="NCBI Taxonomy" id="445327"/>
    <lineage>
        <taxon>Bacteria</taxon>
        <taxon>Pseudomonadati</taxon>
        <taxon>Planctomycetota</taxon>
        <taxon>Planctomycetia</taxon>
        <taxon>Pirellulales</taxon>
        <taxon>Pirellulaceae</taxon>
        <taxon>Neorhodopirellula</taxon>
    </lineage>
</organism>
<dbReference type="RefSeq" id="WP_346772212.1">
    <property type="nucleotide sequence ID" value="NZ_FXUG01000041.1"/>
</dbReference>
<keyword evidence="2 3" id="KW-0040">ANK repeat</keyword>
<dbReference type="Gene3D" id="1.25.40.20">
    <property type="entry name" value="Ankyrin repeat-containing domain"/>
    <property type="match status" value="1"/>
</dbReference>
<evidence type="ECO:0000256" key="3">
    <source>
        <dbReference type="PROSITE-ProRule" id="PRU00023"/>
    </source>
</evidence>
<reference evidence="4 5" key="1">
    <citation type="submission" date="2017-05" db="EMBL/GenBank/DDBJ databases">
        <authorList>
            <person name="Varghese N."/>
            <person name="Submissions S."/>
        </authorList>
    </citation>
    <scope>NUCLEOTIDE SEQUENCE [LARGE SCALE GENOMIC DNA]</scope>
    <source>
        <strain evidence="4 5">DSM 25457</strain>
    </source>
</reference>
<feature type="repeat" description="ANK" evidence="3">
    <location>
        <begin position="44"/>
        <end position="76"/>
    </location>
</feature>
<dbReference type="PROSITE" id="PS50297">
    <property type="entry name" value="ANK_REP_REGION"/>
    <property type="match status" value="2"/>
</dbReference>
<sequence>MADTISPPTALFAALERFDDAAAIRAIEAGGDVNARDSRPYMGDGRSPLHVAAMSNNAAMITILLEAGAKANATDDMGQTPLWLACSNADYRAVEALLAGGADASIPARSGGTPMEYVSKQIGRYMAVLTALERNEGG</sequence>
<proteinExistence type="predicted"/>
<dbReference type="EMBL" id="FXUG01000041">
    <property type="protein sequence ID" value="SMP79993.1"/>
    <property type="molecule type" value="Genomic_DNA"/>
</dbReference>
<feature type="repeat" description="ANK" evidence="3">
    <location>
        <begin position="77"/>
        <end position="109"/>
    </location>
</feature>
<dbReference type="PANTHER" id="PTHR24171">
    <property type="entry name" value="ANKYRIN REPEAT DOMAIN-CONTAINING PROTEIN 39-RELATED"/>
    <property type="match status" value="1"/>
</dbReference>
<evidence type="ECO:0000256" key="2">
    <source>
        <dbReference type="ARBA" id="ARBA00023043"/>
    </source>
</evidence>
<dbReference type="InterPro" id="IPR036770">
    <property type="entry name" value="Ankyrin_rpt-contain_sf"/>
</dbReference>
<keyword evidence="1" id="KW-0677">Repeat</keyword>
<comment type="caution">
    <text evidence="4">The sequence shown here is derived from an EMBL/GenBank/DDBJ whole genome shotgun (WGS) entry which is preliminary data.</text>
</comment>
<name>A0ABY1QT33_9BACT</name>